<feature type="transmembrane region" description="Helical" evidence="1">
    <location>
        <begin position="134"/>
        <end position="153"/>
    </location>
</feature>
<evidence type="ECO:0008006" key="4">
    <source>
        <dbReference type="Google" id="ProtNLM"/>
    </source>
</evidence>
<feature type="transmembrane region" description="Helical" evidence="1">
    <location>
        <begin position="52"/>
        <end position="75"/>
    </location>
</feature>
<dbReference type="PANTHER" id="PTHR22941">
    <property type="entry name" value="SERPENTINE RECEPTOR"/>
    <property type="match status" value="1"/>
</dbReference>
<keyword evidence="3" id="KW-1185">Reference proteome</keyword>
<dbReference type="Pfam" id="PF10318">
    <property type="entry name" value="7TM_GPCR_Srh"/>
    <property type="match status" value="1"/>
</dbReference>
<reference evidence="3" key="1">
    <citation type="submission" date="2017-10" db="EMBL/GenBank/DDBJ databases">
        <title>Rapid genome shrinkage in a self-fertile nematode reveals novel sperm competition proteins.</title>
        <authorList>
            <person name="Yin D."/>
            <person name="Schwarz E.M."/>
            <person name="Thomas C.G."/>
            <person name="Felde R.L."/>
            <person name="Korf I.F."/>
            <person name="Cutter A.D."/>
            <person name="Schartner C.M."/>
            <person name="Ralston E.J."/>
            <person name="Meyer B.J."/>
            <person name="Haag E.S."/>
        </authorList>
    </citation>
    <scope>NUCLEOTIDE SEQUENCE [LARGE SCALE GENOMIC DNA]</scope>
    <source>
        <strain evidence="3">JU1422</strain>
    </source>
</reference>
<gene>
    <name evidence="2" type="primary">Cnig_chr_V.g16869</name>
    <name evidence="2" type="ORF">B9Z55_016869</name>
</gene>
<dbReference type="InterPro" id="IPR053220">
    <property type="entry name" value="Nematode_rcpt-like_serp_H"/>
</dbReference>
<evidence type="ECO:0000313" key="3">
    <source>
        <dbReference type="Proteomes" id="UP000230233"/>
    </source>
</evidence>
<feature type="transmembrane region" description="Helical" evidence="1">
    <location>
        <begin position="240"/>
        <end position="258"/>
    </location>
</feature>
<proteinExistence type="predicted"/>
<keyword evidence="1" id="KW-1133">Transmembrane helix</keyword>
<evidence type="ECO:0000256" key="1">
    <source>
        <dbReference type="SAM" id="Phobius"/>
    </source>
</evidence>
<feature type="transmembrane region" description="Helical" evidence="1">
    <location>
        <begin position="197"/>
        <end position="219"/>
    </location>
</feature>
<sequence>MEDCIPNSNDLADPKIYTLIFHIITCLEIPIHAHGAYCILYKTPSQMASVKWIMLYCHVLNALLDLSISLSVPYIFHPTYSGLALGIINFPELQVYIVTSLFGLVTVSIWCIYENRYYILYGENENPFWCKARKPVMVINHMTTLLYFVPAFFELPNQDKVFMDLKKILPCNIQQFYDNRKVFILTLDSATPLYCVFFFNLFTLGQCLIFFTTTLIKLIRQSRNKALAASQRTLKMRRKLVMAIVIQTLCPCILISIPMEYLITSTYLNHYDQSLNRLVMIFFALHGIFATLTMVFIHQPYRETTLGSVYWIFRWTRKARKVDDSKKISSVVVTM</sequence>
<dbReference type="EMBL" id="PDUG01000005">
    <property type="protein sequence ID" value="PIC23032.1"/>
    <property type="molecule type" value="Genomic_DNA"/>
</dbReference>
<dbReference type="AlphaFoldDB" id="A0A2G5T717"/>
<accession>A0A2G5T717</accession>
<name>A0A2G5T717_9PELO</name>
<evidence type="ECO:0000313" key="2">
    <source>
        <dbReference type="EMBL" id="PIC23032.1"/>
    </source>
</evidence>
<dbReference type="InterPro" id="IPR019422">
    <property type="entry name" value="7TM_GPCR_serpentine_rcpt_Srh"/>
</dbReference>
<dbReference type="PANTHER" id="PTHR22941:SF163">
    <property type="entry name" value="SERPENTINE RECEPTOR, CLASS H"/>
    <property type="match status" value="1"/>
</dbReference>
<protein>
    <recommendedName>
        <fullName evidence="4">G-protein coupled receptors family 1 profile domain-containing protein</fullName>
    </recommendedName>
</protein>
<feature type="transmembrane region" description="Helical" evidence="1">
    <location>
        <begin position="95"/>
        <end position="113"/>
    </location>
</feature>
<dbReference type="Proteomes" id="UP000230233">
    <property type="component" value="Chromosome V"/>
</dbReference>
<keyword evidence="1" id="KW-0812">Transmembrane</keyword>
<dbReference type="OrthoDB" id="5818592at2759"/>
<comment type="caution">
    <text evidence="2">The sequence shown here is derived from an EMBL/GenBank/DDBJ whole genome shotgun (WGS) entry which is preliminary data.</text>
</comment>
<feature type="transmembrane region" description="Helical" evidence="1">
    <location>
        <begin position="278"/>
        <end position="297"/>
    </location>
</feature>
<feature type="transmembrane region" description="Helical" evidence="1">
    <location>
        <begin position="16"/>
        <end position="40"/>
    </location>
</feature>
<organism evidence="2 3">
    <name type="scientific">Caenorhabditis nigoni</name>
    <dbReference type="NCBI Taxonomy" id="1611254"/>
    <lineage>
        <taxon>Eukaryota</taxon>
        <taxon>Metazoa</taxon>
        <taxon>Ecdysozoa</taxon>
        <taxon>Nematoda</taxon>
        <taxon>Chromadorea</taxon>
        <taxon>Rhabditida</taxon>
        <taxon>Rhabditina</taxon>
        <taxon>Rhabditomorpha</taxon>
        <taxon>Rhabditoidea</taxon>
        <taxon>Rhabditidae</taxon>
        <taxon>Peloderinae</taxon>
        <taxon>Caenorhabditis</taxon>
    </lineage>
</organism>
<keyword evidence="1" id="KW-0472">Membrane</keyword>